<comment type="caution">
    <text evidence="1">The sequence shown here is derived from an EMBL/GenBank/DDBJ whole genome shotgun (WGS) entry which is preliminary data.</text>
</comment>
<accession>A0A5A5TYU5</accession>
<gene>
    <name evidence="1" type="ORF">LCIT_06200</name>
</gene>
<dbReference type="OMA" id="KEDDMHA"/>
<evidence type="ECO:0000313" key="1">
    <source>
        <dbReference type="EMBL" id="GDZ83378.1"/>
    </source>
</evidence>
<reference evidence="1 2" key="1">
    <citation type="submission" date="2019-04" db="EMBL/GenBank/DDBJ databases">
        <title>A pseudo-fructophilic Leuconostoc citreum strain F192-5 isolated from peel of satsuma mandarin: the first report for isolation and characterization of strain-dependent fructophilic-like characteristics.</title>
        <authorList>
            <person name="Maeno S."/>
            <person name="Tanizawa Y."/>
            <person name="Kajikawa A."/>
            <person name="Kanesaki Y."/>
            <person name="Kubota E."/>
            <person name="Arita M."/>
            <person name="Leon D."/>
            <person name="Endo A."/>
        </authorList>
    </citation>
    <scope>NUCLEOTIDE SEQUENCE [LARGE SCALE GENOMIC DNA]</scope>
    <source>
        <strain evidence="1 2">F192-5</strain>
    </source>
</reference>
<sequence length="167" mass="18877">MNNNDIVIRLRYALNIKKSDLIKVFALGGMTLDEAKVNDILTKQEPDSKRDDKLTMQQLEGFMNGLIISQRGQKIGADLQPIAPTFDMAKEEDINNVVMKKLKIAMSYTSDDYMAFMAKAGIEVSNSELSAVLRRPDHRNYKPAGDRYLRNILKGMAMTYRPDNGKS</sequence>
<organism evidence="1 2">
    <name type="scientific">Leuconostoc citreum</name>
    <dbReference type="NCBI Taxonomy" id="33964"/>
    <lineage>
        <taxon>Bacteria</taxon>
        <taxon>Bacillati</taxon>
        <taxon>Bacillota</taxon>
        <taxon>Bacilli</taxon>
        <taxon>Lactobacillales</taxon>
        <taxon>Lactobacillaceae</taxon>
        <taxon>Leuconostoc</taxon>
    </lineage>
</organism>
<evidence type="ECO:0000313" key="2">
    <source>
        <dbReference type="Proteomes" id="UP000323274"/>
    </source>
</evidence>
<dbReference type="AlphaFoldDB" id="A0A5A5TYU5"/>
<proteinExistence type="predicted"/>
<dbReference type="InterPro" id="IPR009921">
    <property type="entry name" value="YehS-like"/>
</dbReference>
<dbReference type="RefSeq" id="WP_004904741.1">
    <property type="nucleotide sequence ID" value="NZ_BJJW01000002.1"/>
</dbReference>
<name>A0A5A5TYU5_LEUCI</name>
<dbReference type="Pfam" id="PF07308">
    <property type="entry name" value="DUF1456"/>
    <property type="match status" value="2"/>
</dbReference>
<protein>
    <submittedName>
        <fullName evidence="1">Uncharacterized protein</fullName>
    </submittedName>
</protein>
<dbReference type="GeneID" id="61101687"/>
<dbReference type="PANTHER" id="PTHR37805:SF1">
    <property type="entry name" value="CYTOPLASMIC PROTEIN"/>
    <property type="match status" value="1"/>
</dbReference>
<dbReference type="Proteomes" id="UP000323274">
    <property type="component" value="Unassembled WGS sequence"/>
</dbReference>
<dbReference type="PANTHER" id="PTHR37805">
    <property type="entry name" value="CYTOPLASMIC PROTEIN-RELATED"/>
    <property type="match status" value="1"/>
</dbReference>
<dbReference type="EMBL" id="BJJW01000002">
    <property type="protein sequence ID" value="GDZ83378.1"/>
    <property type="molecule type" value="Genomic_DNA"/>
</dbReference>